<accession>A0A9X0XEI6</accession>
<evidence type="ECO:0008006" key="4">
    <source>
        <dbReference type="Google" id="ProtNLM"/>
    </source>
</evidence>
<sequence length="156" mass="16774">MRHRLALLALGLMVGGAMANPADRSTVLRAAGLEEREGRWHLPDCATPVKPDIEWHELSGAAPAEAVVFLEASRCLPGHRGGSLRLLADRGEGSWQPLTDWQAGVELVPQAGRSEGWRDIGIATSGGCMPLFRWQAGSYRVQGQKAIQPGGCALRE</sequence>
<evidence type="ECO:0000313" key="3">
    <source>
        <dbReference type="Proteomes" id="UP000643207"/>
    </source>
</evidence>
<name>A0A9X0XEI6_9BURK</name>
<organism evidence="2 3">
    <name type="scientific">Aquariibacter lacus</name>
    <dbReference type="NCBI Taxonomy" id="2801332"/>
    <lineage>
        <taxon>Bacteria</taxon>
        <taxon>Pseudomonadati</taxon>
        <taxon>Pseudomonadota</taxon>
        <taxon>Betaproteobacteria</taxon>
        <taxon>Burkholderiales</taxon>
        <taxon>Sphaerotilaceae</taxon>
        <taxon>Aquariibacter</taxon>
    </lineage>
</organism>
<dbReference type="Proteomes" id="UP000643207">
    <property type="component" value="Unassembled WGS sequence"/>
</dbReference>
<dbReference type="AlphaFoldDB" id="A0A9X0XEI6"/>
<dbReference type="EMBL" id="JAERRA010000002">
    <property type="protein sequence ID" value="MBL0720475.1"/>
    <property type="molecule type" value="Genomic_DNA"/>
</dbReference>
<protein>
    <recommendedName>
        <fullName evidence="4">Alkaline proteinase inhibitor/ Outer membrane lipoprotein Omp19 domain-containing protein</fullName>
    </recommendedName>
</protein>
<reference evidence="2 3" key="1">
    <citation type="submission" date="2021-01" db="EMBL/GenBank/DDBJ databases">
        <title>Piscinibacter sp. Jin2 Genome sequencing and assembly.</title>
        <authorList>
            <person name="Kim I."/>
        </authorList>
    </citation>
    <scope>NUCLEOTIDE SEQUENCE [LARGE SCALE GENOMIC DNA]</scope>
    <source>
        <strain evidence="2 3">Jin2</strain>
    </source>
</reference>
<keyword evidence="3" id="KW-1185">Reference proteome</keyword>
<feature type="signal peptide" evidence="1">
    <location>
        <begin position="1"/>
        <end position="19"/>
    </location>
</feature>
<comment type="caution">
    <text evidence="2">The sequence shown here is derived from an EMBL/GenBank/DDBJ whole genome shotgun (WGS) entry which is preliminary data.</text>
</comment>
<evidence type="ECO:0000256" key="1">
    <source>
        <dbReference type="SAM" id="SignalP"/>
    </source>
</evidence>
<gene>
    <name evidence="2" type="ORF">JI742_11305</name>
</gene>
<keyword evidence="1" id="KW-0732">Signal</keyword>
<dbReference type="RefSeq" id="WP_201826943.1">
    <property type="nucleotide sequence ID" value="NZ_JAERRA010000002.1"/>
</dbReference>
<evidence type="ECO:0000313" key="2">
    <source>
        <dbReference type="EMBL" id="MBL0720475.1"/>
    </source>
</evidence>
<proteinExistence type="predicted"/>
<feature type="chain" id="PRO_5040761915" description="Alkaline proteinase inhibitor/ Outer membrane lipoprotein Omp19 domain-containing protein" evidence="1">
    <location>
        <begin position="20"/>
        <end position="156"/>
    </location>
</feature>